<accession>A0ABQ9CYZ4</accession>
<reference evidence="1" key="1">
    <citation type="submission" date="2019-10" db="EMBL/GenBank/DDBJ databases">
        <authorList>
            <person name="Soares A.E.R."/>
            <person name="Aleixo A."/>
            <person name="Schneider P."/>
            <person name="Miyaki C.Y."/>
            <person name="Schneider M.P."/>
            <person name="Mello C."/>
            <person name="Vasconcelos A.T.R."/>
        </authorList>
    </citation>
    <scope>NUCLEOTIDE SEQUENCE</scope>
    <source>
        <tissue evidence="1">Muscle</tissue>
    </source>
</reference>
<dbReference type="EMBL" id="WHWB01034471">
    <property type="protein sequence ID" value="KAJ7409421.1"/>
    <property type="molecule type" value="Genomic_DNA"/>
</dbReference>
<evidence type="ECO:0000313" key="2">
    <source>
        <dbReference type="Proteomes" id="UP001145742"/>
    </source>
</evidence>
<dbReference type="PANTHER" id="PTHR12219">
    <property type="entry name" value="NADH-UBIQUINONE OXIDOREDUCTASE"/>
    <property type="match status" value="1"/>
</dbReference>
<dbReference type="InterPro" id="IPR006885">
    <property type="entry name" value="NADH_UbQ_FeS_4_mit-like"/>
</dbReference>
<gene>
    <name evidence="1" type="primary">WDR93</name>
    <name evidence="1" type="ORF">WISP_114356</name>
</gene>
<protein>
    <submittedName>
        <fullName evidence="1">WD repeat domain 93</fullName>
    </submittedName>
</protein>
<dbReference type="InterPro" id="IPR049547">
    <property type="entry name" value="WDR93_beta-prop"/>
</dbReference>
<evidence type="ECO:0000313" key="1">
    <source>
        <dbReference type="EMBL" id="KAJ7409421.1"/>
    </source>
</evidence>
<dbReference type="InterPro" id="IPR036322">
    <property type="entry name" value="WD40_repeat_dom_sf"/>
</dbReference>
<dbReference type="Proteomes" id="UP001145742">
    <property type="component" value="Unassembled WGS sequence"/>
</dbReference>
<dbReference type="SUPFAM" id="SSF50978">
    <property type="entry name" value="WD40 repeat-like"/>
    <property type="match status" value="1"/>
</dbReference>
<organism evidence="1 2">
    <name type="scientific">Willisornis vidua</name>
    <name type="common">Xingu scale-backed antbird</name>
    <dbReference type="NCBI Taxonomy" id="1566151"/>
    <lineage>
        <taxon>Eukaryota</taxon>
        <taxon>Metazoa</taxon>
        <taxon>Chordata</taxon>
        <taxon>Craniata</taxon>
        <taxon>Vertebrata</taxon>
        <taxon>Euteleostomi</taxon>
        <taxon>Archelosauria</taxon>
        <taxon>Archosauria</taxon>
        <taxon>Dinosauria</taxon>
        <taxon>Saurischia</taxon>
        <taxon>Theropoda</taxon>
        <taxon>Coelurosauria</taxon>
        <taxon>Aves</taxon>
        <taxon>Neognathae</taxon>
        <taxon>Neoaves</taxon>
        <taxon>Telluraves</taxon>
        <taxon>Australaves</taxon>
        <taxon>Passeriformes</taxon>
        <taxon>Thamnophilidae</taxon>
        <taxon>Willisornis</taxon>
    </lineage>
</organism>
<dbReference type="Pfam" id="PF21030">
    <property type="entry name" value="WDR93"/>
    <property type="match status" value="2"/>
</dbReference>
<name>A0ABQ9CYZ4_9PASS</name>
<comment type="caution">
    <text evidence="1">The sequence shown here is derived from an EMBL/GenBank/DDBJ whole genome shotgun (WGS) entry which is preliminary data.</text>
</comment>
<sequence length="600" mass="67320">MAANFRRHPLEIPPPSEKDWIRDDEEDFFLQDPDRKRDGLPQPFKMINKLVMKVFESAMEIIERRDLLQEAQNVKVQPTKCFPTAEFQVTGRANCLAVSGKYIFVGLSEGLAAFNTCDCKDVCAWDAVKSEICAIHASDLGNECHVLLAVDEMGLVRLFSFHKESFLLIKVLNEVESLVSANQAVGELNLPVLLLTVKPPKPITGSSFENPLDALKEVDDGSMLGLGYNHLVKDFQWELQEAIFCSTYREYLETKDVNKEEIPRHATFHFLLPSQVLQVGSDMKVQPDVPVGIGVHWDGNHNFCLYLLNRPLKEQVDSDLKPVVVWPCAAPIACSAVSSCSRYLALAGEDATITIWDKHIGYPLSVTAILEERFIRSIYFLQSSSAASDDTPCPGTDPVCLIVQLLVLCTDSSYYLLKAPRAGKSSITLLADRPEDPNLTVSEVVPILAFPSAVLIFFWNGTVSLMNTDTSQIVYCFSIPPSHAVASPWKPVFTVDTVNSCLLLRGDEQQQDNGLAQSKASHSTIFLFYFNPLKKAFPKEPDLPLKSLQNLPWIERCNIFLHNRQQSPLSLEEPEYWSRLKAQAAAMDRERQKVKGWKKQ</sequence>
<dbReference type="PANTHER" id="PTHR12219:SF17">
    <property type="entry name" value="WD REPEAT-CONTAINING PROTEIN 93"/>
    <property type="match status" value="1"/>
</dbReference>
<keyword evidence="2" id="KW-1185">Reference proteome</keyword>
<proteinExistence type="predicted"/>